<feature type="region of interest" description="Disordered" evidence="1">
    <location>
        <begin position="183"/>
        <end position="252"/>
    </location>
</feature>
<dbReference type="Proteomes" id="UP000566819">
    <property type="component" value="Unassembled WGS sequence"/>
</dbReference>
<dbReference type="EMBL" id="JAAMPI010000744">
    <property type="protein sequence ID" value="KAF4628920.1"/>
    <property type="molecule type" value="Genomic_DNA"/>
</dbReference>
<evidence type="ECO:0000313" key="2">
    <source>
        <dbReference type="EMBL" id="KAF4628920.1"/>
    </source>
</evidence>
<sequence length="252" mass="28013">MKSPCDGAANKNEWIFATELTLKEYLSTPYVDCALAKSASATNEGCAKKDHNPPTNKTLDTTGVQKNSPILSRFGSALEPRYPEGQLHVNNLNDRLLSSHSETKPGQFKTTMDHLHSNYVFSATNHGNNMPRPRTEIPRTATEINSSTLRVLGLGPVKTMNDNEIEEQLATCEKYKDMGYAQKETKNTEIPNSTQSTLDKKSEIIEKKQQNAHKAANRQPRYEAEPAGNPKKNENDENNANEDDNDDSTGTM</sequence>
<dbReference type="AlphaFoldDB" id="A0A8H4W238"/>
<gene>
    <name evidence="2" type="ORF">G7Y89_g9226</name>
</gene>
<comment type="caution">
    <text evidence="2">The sequence shown here is derived from an EMBL/GenBank/DDBJ whole genome shotgun (WGS) entry which is preliminary data.</text>
</comment>
<feature type="compositionally biased region" description="Polar residues" evidence="1">
    <location>
        <begin position="53"/>
        <end position="66"/>
    </location>
</feature>
<evidence type="ECO:0000256" key="1">
    <source>
        <dbReference type="SAM" id="MobiDB-lite"/>
    </source>
</evidence>
<name>A0A8H4W238_9HELO</name>
<keyword evidence="3" id="KW-1185">Reference proteome</keyword>
<evidence type="ECO:0000313" key="3">
    <source>
        <dbReference type="Proteomes" id="UP000566819"/>
    </source>
</evidence>
<reference evidence="2 3" key="1">
    <citation type="submission" date="2020-03" db="EMBL/GenBank/DDBJ databases">
        <title>Draft Genome Sequence of Cudoniella acicularis.</title>
        <authorList>
            <person name="Buettner E."/>
            <person name="Kellner H."/>
        </authorList>
    </citation>
    <scope>NUCLEOTIDE SEQUENCE [LARGE SCALE GENOMIC DNA]</scope>
    <source>
        <strain evidence="2 3">DSM 108380</strain>
    </source>
</reference>
<accession>A0A8H4W238</accession>
<proteinExistence type="predicted"/>
<feature type="compositionally biased region" description="Polar residues" evidence="1">
    <location>
        <begin position="188"/>
        <end position="197"/>
    </location>
</feature>
<feature type="compositionally biased region" description="Acidic residues" evidence="1">
    <location>
        <begin position="236"/>
        <end position="252"/>
    </location>
</feature>
<feature type="region of interest" description="Disordered" evidence="1">
    <location>
        <begin position="43"/>
        <end position="66"/>
    </location>
</feature>
<organism evidence="2 3">
    <name type="scientific">Cudoniella acicularis</name>
    <dbReference type="NCBI Taxonomy" id="354080"/>
    <lineage>
        <taxon>Eukaryota</taxon>
        <taxon>Fungi</taxon>
        <taxon>Dikarya</taxon>
        <taxon>Ascomycota</taxon>
        <taxon>Pezizomycotina</taxon>
        <taxon>Leotiomycetes</taxon>
        <taxon>Helotiales</taxon>
        <taxon>Tricladiaceae</taxon>
        <taxon>Cudoniella</taxon>
    </lineage>
</organism>
<protein>
    <submittedName>
        <fullName evidence="2">Uncharacterized protein</fullName>
    </submittedName>
</protein>
<dbReference type="OrthoDB" id="10482758at2759"/>
<feature type="compositionally biased region" description="Basic and acidic residues" evidence="1">
    <location>
        <begin position="198"/>
        <end position="209"/>
    </location>
</feature>